<dbReference type="EMBL" id="JBFRHK010000014">
    <property type="protein sequence ID" value="MEX3747286.1"/>
    <property type="molecule type" value="Genomic_DNA"/>
</dbReference>
<dbReference type="InterPro" id="IPR013766">
    <property type="entry name" value="Thioredoxin_domain"/>
</dbReference>
<protein>
    <submittedName>
        <fullName evidence="2">Thioredoxin family protein</fullName>
    </submittedName>
</protein>
<dbReference type="Proteomes" id="UP001558534">
    <property type="component" value="Unassembled WGS sequence"/>
</dbReference>
<proteinExistence type="predicted"/>
<dbReference type="Pfam" id="PF00085">
    <property type="entry name" value="Thioredoxin"/>
    <property type="match status" value="1"/>
</dbReference>
<sequence>MCRMESKESETLMKTITTAEQFNELISGDKKVLVKFYAGWCPDCTRMDMFIDPIIEEYSQYDWYDLNRDELPEIADKYDVMGIPSLLIFQNGEKLAHLHSANAKSPQQVTEFLSAQQ</sequence>
<evidence type="ECO:0000313" key="3">
    <source>
        <dbReference type="Proteomes" id="UP001558534"/>
    </source>
</evidence>
<accession>A0ABV3W255</accession>
<dbReference type="RefSeq" id="WP_368637835.1">
    <property type="nucleotide sequence ID" value="NZ_JBFRHK010000014.1"/>
</dbReference>
<evidence type="ECO:0000259" key="1">
    <source>
        <dbReference type="PROSITE" id="PS51352"/>
    </source>
</evidence>
<dbReference type="InterPro" id="IPR036249">
    <property type="entry name" value="Thioredoxin-like_sf"/>
</dbReference>
<gene>
    <name evidence="2" type="ORF">AB1300_19435</name>
</gene>
<dbReference type="PANTHER" id="PTHR45663:SF6">
    <property type="entry name" value="THIOREDOXIN-LIKE PROTEIN YDBP"/>
    <property type="match status" value="1"/>
</dbReference>
<dbReference type="Gene3D" id="3.40.30.10">
    <property type="entry name" value="Glutaredoxin"/>
    <property type="match status" value="1"/>
</dbReference>
<dbReference type="PANTHER" id="PTHR45663">
    <property type="entry name" value="GEO12009P1"/>
    <property type="match status" value="1"/>
</dbReference>
<feature type="domain" description="Thioredoxin" evidence="1">
    <location>
        <begin position="2"/>
        <end position="117"/>
    </location>
</feature>
<evidence type="ECO:0000313" key="2">
    <source>
        <dbReference type="EMBL" id="MEX3747286.1"/>
    </source>
</evidence>
<dbReference type="SUPFAM" id="SSF52833">
    <property type="entry name" value="Thioredoxin-like"/>
    <property type="match status" value="1"/>
</dbReference>
<comment type="caution">
    <text evidence="2">The sequence shown here is derived from an EMBL/GenBank/DDBJ whole genome shotgun (WGS) entry which is preliminary data.</text>
</comment>
<dbReference type="PROSITE" id="PS51352">
    <property type="entry name" value="THIOREDOXIN_2"/>
    <property type="match status" value="1"/>
</dbReference>
<dbReference type="CDD" id="cd02947">
    <property type="entry name" value="TRX_family"/>
    <property type="match status" value="1"/>
</dbReference>
<reference evidence="2 3" key="1">
    <citation type="submission" date="2024-07" db="EMBL/GenBank/DDBJ databases">
        <title>Characterization of a bacterium isolated from hydrolysated instant sea cucumber by whole-genome sequencing and metabolomics.</title>
        <authorList>
            <person name="Luo X."/>
            <person name="Zhang Z."/>
            <person name="Zheng Z."/>
            <person name="Zhang W."/>
            <person name="Ming T."/>
            <person name="Jiao L."/>
            <person name="Su X."/>
            <person name="Kong F."/>
            <person name="Xu J."/>
        </authorList>
    </citation>
    <scope>NUCLEOTIDE SEQUENCE [LARGE SCALE GENOMIC DNA]</scope>
    <source>
        <strain evidence="2 3">XL-2024</strain>
    </source>
</reference>
<organism evidence="2 3">
    <name type="scientific">Lysinibacillus xylanilyticus</name>
    <dbReference type="NCBI Taxonomy" id="582475"/>
    <lineage>
        <taxon>Bacteria</taxon>
        <taxon>Bacillati</taxon>
        <taxon>Bacillota</taxon>
        <taxon>Bacilli</taxon>
        <taxon>Bacillales</taxon>
        <taxon>Bacillaceae</taxon>
        <taxon>Lysinibacillus</taxon>
    </lineage>
</organism>
<name>A0ABV3W255_9BACI</name>
<keyword evidence="3" id="KW-1185">Reference proteome</keyword>